<dbReference type="GO" id="GO:0016787">
    <property type="term" value="F:hydrolase activity"/>
    <property type="evidence" value="ECO:0007669"/>
    <property type="project" value="InterPro"/>
</dbReference>
<feature type="compositionally biased region" description="Polar residues" evidence="4">
    <location>
        <begin position="564"/>
        <end position="589"/>
    </location>
</feature>
<evidence type="ECO:0000256" key="3">
    <source>
        <dbReference type="ARBA" id="ARBA00022833"/>
    </source>
</evidence>
<feature type="region of interest" description="Disordered" evidence="4">
    <location>
        <begin position="920"/>
        <end position="973"/>
    </location>
</feature>
<dbReference type="GO" id="GO:0005524">
    <property type="term" value="F:ATP binding"/>
    <property type="evidence" value="ECO:0007669"/>
    <property type="project" value="InterPro"/>
</dbReference>
<dbReference type="InterPro" id="IPR013087">
    <property type="entry name" value="Znf_C2H2_type"/>
</dbReference>
<dbReference type="SMART" id="SM00355">
    <property type="entry name" value="ZnF_C2H2"/>
    <property type="match status" value="8"/>
</dbReference>
<dbReference type="Pfam" id="PF12874">
    <property type="entry name" value="zf-met"/>
    <property type="match status" value="7"/>
</dbReference>
<dbReference type="InterPro" id="IPR022755">
    <property type="entry name" value="Znf_C2H2_jaz"/>
</dbReference>
<sequence length="1385" mass="153772">MTTPLLNKSLALAQESNFNDLRTNMEVPTDKIYILQGGRGQCFVCQVGFTSDQNAKDHLSGQKHMKKVSALQFSLNRPQAVAVSPAVNPPTVMMSQHVQHISSPFVPGRMPSPVPGVAQENRTQSNWSAVSASSCQRFEENVSLHSATPTRGPNGEEYILNGSRGTCYVCNIELTSLEHAKSHLEGQKHRKKCASQGNLGKKTGNTGSPVGNLSQYPQAGAMPNTNSKGLYMCSVCDVPFSCLANAKEHFVSVKHKKKLAQKENTSYGLLETYARQGSSPSSFDQTDLKAPVPRHSLFVPLTNLSSESPVLETGLIRPFTVKPNPSTPSKTSLDDNTNIQYKPVPMKASLEIQPNSSTKPTFFSYSSQEFEIKEDNSPKNIGITGGNLVCDVAEIDKVKSKEVLGTHTPVGRQMAFAPKVSLDTCVIDNSKQGKVAPNQSLELDYFRRSHGQEFNGTGQNEGHPINNQRLYDSFFTTTPPVSSRASPKPVYTFDGQLERGFCYACNVDLTSKGLRDQHLEGQKHKKREALWELSPQTQVMHRPLATSTPAITHPGPQTPDIYPSQHSSPLNPHTVSGSPQENTTRTSPAQDPPDETLVFNGARGFCKACNIEISSPQHYNQHRFGKPHSRSRQRYFLSQKGIEYPLYCDVCKKPFTGQESAQQHFTSARHKTKMEILGKGGREVERLKDGRMIMHDSQIWYVCDICECPLNTREQFEIHKASPRHKAQEAKLARDKVEMTSHAEERPHKEDSGFSTLLDASEALHSAGSVTQDQLDREKNERDNALESNLQHLLFKPHTVTDSTFTQDSYSAHPNNSHSKRDGSLNFAQVSNQQAGSREAASHVQPVGVYSQSRLPTERYRVGLGAGNLSNVEQRESKSFDPNSQQAASFLSATIGVGSGGGNYTAGLNENRVFTARCQDDNSQNNTKPQSTGATSSSDLGNVTDRGWVGIASQPSFRRGSSNRSSGVPFRDIGTMASCDDDWDESMEVDGEEVERANFNISGNEDTSLSSALERTCISESRQRTLPPEKSTRQGFKYRCSVCDQHMNTKESYMAHVAGLKHKYMVSTEPVPKRSLPAICSVRTEEVCSRATQLTKDTPRLYQLELLEKAMARDTVIYLPTGTGKTLVAVLTIGLMLQENKTRPVLFLVDKVLLVLQQEKYIREQFAGKLFTRPDVYSHEDRLTERELLVMVICGGLFSKRDIPIWKHDIIVTTADFCLNMLSRGWIRWDDFSLVILDEVHHCIKSHPYLRLFARYHNQGQQYPITDGSPRQLPKVLGLSASPASKATVEHSYNMLRNLLANLGGAHIAMVEEQVPELDRYQSSAKVVPICVPMSNNEIEFTLDLLEYSLMCYVQLAHLCPDLKDYKVAPYSYFASAVQGTEEVG</sequence>
<dbReference type="STRING" id="188477.A0A433T682"/>
<feature type="domain" description="Helicase ATP-binding" evidence="5">
    <location>
        <begin position="1106"/>
        <end position="1301"/>
    </location>
</feature>
<dbReference type="Gene3D" id="3.40.50.300">
    <property type="entry name" value="P-loop containing nucleotide triphosphate hydrolases"/>
    <property type="match status" value="1"/>
</dbReference>
<dbReference type="GO" id="GO:0005737">
    <property type="term" value="C:cytoplasm"/>
    <property type="evidence" value="ECO:0007669"/>
    <property type="project" value="TreeGrafter"/>
</dbReference>
<dbReference type="Pfam" id="PF04851">
    <property type="entry name" value="ResIII"/>
    <property type="match status" value="1"/>
</dbReference>
<dbReference type="Gene3D" id="3.30.160.60">
    <property type="entry name" value="Classic Zinc Finger"/>
    <property type="match status" value="5"/>
</dbReference>
<dbReference type="InterPro" id="IPR036236">
    <property type="entry name" value="Znf_C2H2_sf"/>
</dbReference>
<gene>
    <name evidence="6" type="ORF">EGW08_015184</name>
</gene>
<dbReference type="InterPro" id="IPR027417">
    <property type="entry name" value="P-loop_NTPase"/>
</dbReference>
<feature type="compositionally biased region" description="Basic and acidic residues" evidence="4">
    <location>
        <begin position="721"/>
        <end position="752"/>
    </location>
</feature>
<dbReference type="Pfam" id="PF12171">
    <property type="entry name" value="zf-C2H2_jaz"/>
    <property type="match status" value="1"/>
</dbReference>
<dbReference type="PROSITE" id="PS00028">
    <property type="entry name" value="ZINC_FINGER_C2H2_1"/>
    <property type="match status" value="4"/>
</dbReference>
<dbReference type="SUPFAM" id="SSF57667">
    <property type="entry name" value="beta-beta-alpha zinc fingers"/>
    <property type="match status" value="5"/>
</dbReference>
<reference evidence="6 7" key="1">
    <citation type="submission" date="2019-01" db="EMBL/GenBank/DDBJ databases">
        <title>A draft genome assembly of the solar-powered sea slug Elysia chlorotica.</title>
        <authorList>
            <person name="Cai H."/>
            <person name="Li Q."/>
            <person name="Fang X."/>
            <person name="Li J."/>
            <person name="Curtis N.E."/>
            <person name="Altenburger A."/>
            <person name="Shibata T."/>
            <person name="Feng M."/>
            <person name="Maeda T."/>
            <person name="Schwartz J.A."/>
            <person name="Shigenobu S."/>
            <person name="Lundholm N."/>
            <person name="Nishiyama T."/>
            <person name="Yang H."/>
            <person name="Hasebe M."/>
            <person name="Li S."/>
            <person name="Pierce S.K."/>
            <person name="Wang J."/>
        </authorList>
    </citation>
    <scope>NUCLEOTIDE SEQUENCE [LARGE SCALE GENOMIC DNA]</scope>
    <source>
        <strain evidence="6">EC2010</strain>
        <tissue evidence="6">Whole organism of an adult</tissue>
    </source>
</reference>
<feature type="region of interest" description="Disordered" evidence="4">
    <location>
        <begin position="546"/>
        <end position="597"/>
    </location>
</feature>
<dbReference type="InterPro" id="IPR006935">
    <property type="entry name" value="Helicase/UvrB_N"/>
</dbReference>
<feature type="region of interest" description="Disordered" evidence="4">
    <location>
        <begin position="721"/>
        <end position="753"/>
    </location>
</feature>
<evidence type="ECO:0000313" key="7">
    <source>
        <dbReference type="Proteomes" id="UP000271974"/>
    </source>
</evidence>
<dbReference type="PANTHER" id="PTHR14074">
    <property type="entry name" value="HELICASE WITH DEATH DOMAIN-RELATED"/>
    <property type="match status" value="1"/>
</dbReference>
<feature type="compositionally biased region" description="Polar residues" evidence="4">
    <location>
        <begin position="195"/>
        <end position="219"/>
    </location>
</feature>
<feature type="compositionally biased region" description="Low complexity" evidence="4">
    <location>
        <begin position="956"/>
        <end position="967"/>
    </location>
</feature>
<keyword evidence="1" id="KW-0479">Metal-binding</keyword>
<dbReference type="PROSITE" id="PS51192">
    <property type="entry name" value="HELICASE_ATP_BIND_1"/>
    <property type="match status" value="1"/>
</dbReference>
<evidence type="ECO:0000256" key="2">
    <source>
        <dbReference type="ARBA" id="ARBA00022771"/>
    </source>
</evidence>
<protein>
    <recommendedName>
        <fullName evidence="5">Helicase ATP-binding domain-containing protein</fullName>
    </recommendedName>
</protein>
<keyword evidence="7" id="KW-1185">Reference proteome</keyword>
<dbReference type="EMBL" id="RQTK01000614">
    <property type="protein sequence ID" value="RUS77047.1"/>
    <property type="molecule type" value="Genomic_DNA"/>
</dbReference>
<organism evidence="6 7">
    <name type="scientific">Elysia chlorotica</name>
    <name type="common">Eastern emerald elysia</name>
    <name type="synonym">Sea slug</name>
    <dbReference type="NCBI Taxonomy" id="188477"/>
    <lineage>
        <taxon>Eukaryota</taxon>
        <taxon>Metazoa</taxon>
        <taxon>Spiralia</taxon>
        <taxon>Lophotrochozoa</taxon>
        <taxon>Mollusca</taxon>
        <taxon>Gastropoda</taxon>
        <taxon>Heterobranchia</taxon>
        <taxon>Euthyneura</taxon>
        <taxon>Panpulmonata</taxon>
        <taxon>Sacoglossa</taxon>
        <taxon>Placobranchoidea</taxon>
        <taxon>Plakobranchidae</taxon>
        <taxon>Elysia</taxon>
    </lineage>
</organism>
<name>A0A433T682_ELYCH</name>
<dbReference type="SMART" id="SM00451">
    <property type="entry name" value="ZnF_U1"/>
    <property type="match status" value="8"/>
</dbReference>
<feature type="compositionally biased region" description="Polar residues" evidence="4">
    <location>
        <begin position="921"/>
        <end position="941"/>
    </location>
</feature>
<evidence type="ECO:0000313" key="6">
    <source>
        <dbReference type="EMBL" id="RUS77047.1"/>
    </source>
</evidence>
<feature type="region of interest" description="Disordered" evidence="4">
    <location>
        <begin position="186"/>
        <end position="219"/>
    </location>
</feature>
<keyword evidence="3" id="KW-0862">Zinc</keyword>
<proteinExistence type="predicted"/>
<accession>A0A433T682</accession>
<dbReference type="OrthoDB" id="416741at2759"/>
<dbReference type="GO" id="GO:0008270">
    <property type="term" value="F:zinc ion binding"/>
    <property type="evidence" value="ECO:0007669"/>
    <property type="project" value="UniProtKB-KW"/>
</dbReference>
<dbReference type="GO" id="GO:0003677">
    <property type="term" value="F:DNA binding"/>
    <property type="evidence" value="ECO:0007669"/>
    <property type="project" value="InterPro"/>
</dbReference>
<evidence type="ECO:0000256" key="4">
    <source>
        <dbReference type="SAM" id="MobiDB-lite"/>
    </source>
</evidence>
<dbReference type="InterPro" id="IPR014001">
    <property type="entry name" value="Helicase_ATP-bd"/>
</dbReference>
<dbReference type="Proteomes" id="UP000271974">
    <property type="component" value="Unassembled WGS sequence"/>
</dbReference>
<dbReference type="SUPFAM" id="SSF52540">
    <property type="entry name" value="P-loop containing nucleoside triphosphate hydrolases"/>
    <property type="match status" value="1"/>
</dbReference>
<dbReference type="InterPro" id="IPR003604">
    <property type="entry name" value="Matrin/U1-like-C_Znf_C2H2"/>
</dbReference>
<dbReference type="PANTHER" id="PTHR14074:SF16">
    <property type="entry name" value="ANTIVIRAL INNATE IMMUNE RESPONSE RECEPTOR RIG-I"/>
    <property type="match status" value="1"/>
</dbReference>
<dbReference type="SMART" id="SM00487">
    <property type="entry name" value="DEXDc"/>
    <property type="match status" value="1"/>
</dbReference>
<dbReference type="InterPro" id="IPR051363">
    <property type="entry name" value="RLR_Helicase"/>
</dbReference>
<keyword evidence="2" id="KW-0863">Zinc-finger</keyword>
<evidence type="ECO:0000256" key="1">
    <source>
        <dbReference type="ARBA" id="ARBA00022723"/>
    </source>
</evidence>
<evidence type="ECO:0000259" key="5">
    <source>
        <dbReference type="PROSITE" id="PS51192"/>
    </source>
</evidence>
<comment type="caution">
    <text evidence="6">The sequence shown here is derived from an EMBL/GenBank/DDBJ whole genome shotgun (WGS) entry which is preliminary data.</text>
</comment>